<evidence type="ECO:0000256" key="3">
    <source>
        <dbReference type="ARBA" id="ARBA00022801"/>
    </source>
</evidence>
<dbReference type="SUPFAM" id="SSF55031">
    <property type="entry name" value="Bacterial exopeptidase dimerisation domain"/>
    <property type="match status" value="1"/>
</dbReference>
<reference evidence="5" key="1">
    <citation type="submission" date="2020-10" db="EMBL/GenBank/DDBJ databases">
        <authorList>
            <person name="Gilroy R."/>
        </authorList>
    </citation>
    <scope>NUCLEOTIDE SEQUENCE</scope>
    <source>
        <strain evidence="5">F1-3629</strain>
    </source>
</reference>
<dbReference type="Gene3D" id="3.30.70.360">
    <property type="match status" value="1"/>
</dbReference>
<protein>
    <submittedName>
        <fullName evidence="5">M20/M25/M40 family metallo-hydrolase</fullName>
    </submittedName>
</protein>
<dbReference type="GO" id="GO:0046872">
    <property type="term" value="F:metal ion binding"/>
    <property type="evidence" value="ECO:0007669"/>
    <property type="project" value="UniProtKB-KW"/>
</dbReference>
<dbReference type="InterPro" id="IPR002933">
    <property type="entry name" value="Peptidase_M20"/>
</dbReference>
<keyword evidence="2" id="KW-0479">Metal-binding</keyword>
<dbReference type="AlphaFoldDB" id="A0A940DL78"/>
<proteinExistence type="inferred from homology"/>
<dbReference type="PANTHER" id="PTHR43808">
    <property type="entry name" value="ACETYLORNITHINE DEACETYLASE"/>
    <property type="match status" value="1"/>
</dbReference>
<dbReference type="EMBL" id="JADIMJ010000018">
    <property type="protein sequence ID" value="MBO8453252.1"/>
    <property type="molecule type" value="Genomic_DNA"/>
</dbReference>
<keyword evidence="4" id="KW-0862">Zinc</keyword>
<evidence type="ECO:0000313" key="5">
    <source>
        <dbReference type="EMBL" id="MBO8453252.1"/>
    </source>
</evidence>
<evidence type="ECO:0000256" key="1">
    <source>
        <dbReference type="ARBA" id="ARBA00006247"/>
    </source>
</evidence>
<sequence>MEGNVDLFVEMLKIDSTSSSERAFSEFLKKRLQDGICRVESFEVGDGTENLLFSWGKPEIVFCTHLDTVPPYIPPVLEDGVAKGRGTCDAKGQIMAMYSACMELRDRGETGFGLLLLAGEETGSFGAKSFRNVHPGAEYVIVGEPTDNCMASASKGTKSFEVTIAGKKAHSGYPEYGVSAVDLFVDFMERLRQTDFPEDPELGMTTYNVGKLESPNPQNVLSDKVTFRLYFRTTFVSDSIVSEVIPGFANSFISVRALGGDTPSRYLVLGGFPSKPVAFGSDAPQLTNFRNKILCGPGSILAAHTSSEYILLDDMWQARDNYVKMFSMLKYGNI</sequence>
<dbReference type="SUPFAM" id="SSF53187">
    <property type="entry name" value="Zn-dependent exopeptidases"/>
    <property type="match status" value="1"/>
</dbReference>
<accession>A0A940DL78</accession>
<gene>
    <name evidence="5" type="ORF">IAC07_00835</name>
</gene>
<comment type="caution">
    <text evidence="5">The sequence shown here is derived from an EMBL/GenBank/DDBJ whole genome shotgun (WGS) entry which is preliminary data.</text>
</comment>
<organism evidence="5 6">
    <name type="scientific">Candidatus Cryptobacteroides gallistercoris</name>
    <dbReference type="NCBI Taxonomy" id="2840765"/>
    <lineage>
        <taxon>Bacteria</taxon>
        <taxon>Pseudomonadati</taxon>
        <taxon>Bacteroidota</taxon>
        <taxon>Bacteroidia</taxon>
        <taxon>Bacteroidales</taxon>
        <taxon>Candidatus Cryptobacteroides</taxon>
    </lineage>
</organism>
<dbReference type="Pfam" id="PF01546">
    <property type="entry name" value="Peptidase_M20"/>
    <property type="match status" value="1"/>
</dbReference>
<evidence type="ECO:0000313" key="6">
    <source>
        <dbReference type="Proteomes" id="UP000771749"/>
    </source>
</evidence>
<keyword evidence="3" id="KW-0378">Hydrolase</keyword>
<dbReference type="PANTHER" id="PTHR43808:SF8">
    <property type="entry name" value="PEPTIDASE M20 DIMERISATION DOMAIN-CONTAINING PROTEIN"/>
    <property type="match status" value="1"/>
</dbReference>
<evidence type="ECO:0000256" key="4">
    <source>
        <dbReference type="ARBA" id="ARBA00022833"/>
    </source>
</evidence>
<dbReference type="InterPro" id="IPR036264">
    <property type="entry name" value="Bact_exopeptidase_dim_dom"/>
</dbReference>
<dbReference type="Gene3D" id="3.40.630.10">
    <property type="entry name" value="Zn peptidases"/>
    <property type="match status" value="1"/>
</dbReference>
<dbReference type="InterPro" id="IPR050072">
    <property type="entry name" value="Peptidase_M20A"/>
</dbReference>
<name>A0A940DL78_9BACT</name>
<dbReference type="GO" id="GO:0016787">
    <property type="term" value="F:hydrolase activity"/>
    <property type="evidence" value="ECO:0007669"/>
    <property type="project" value="UniProtKB-KW"/>
</dbReference>
<evidence type="ECO:0000256" key="2">
    <source>
        <dbReference type="ARBA" id="ARBA00022723"/>
    </source>
</evidence>
<reference evidence="5" key="2">
    <citation type="journal article" date="2021" name="PeerJ">
        <title>Extensive microbial diversity within the chicken gut microbiome revealed by metagenomics and culture.</title>
        <authorList>
            <person name="Gilroy R."/>
            <person name="Ravi A."/>
            <person name="Getino M."/>
            <person name="Pursley I."/>
            <person name="Horton D.L."/>
            <person name="Alikhan N.F."/>
            <person name="Baker D."/>
            <person name="Gharbi K."/>
            <person name="Hall N."/>
            <person name="Watson M."/>
            <person name="Adriaenssens E.M."/>
            <person name="Foster-Nyarko E."/>
            <person name="Jarju S."/>
            <person name="Secka A."/>
            <person name="Antonio M."/>
            <person name="Oren A."/>
            <person name="Chaudhuri R.R."/>
            <person name="La Ragione R."/>
            <person name="Hildebrand F."/>
            <person name="Pallen M.J."/>
        </authorList>
    </citation>
    <scope>NUCLEOTIDE SEQUENCE</scope>
    <source>
        <strain evidence="5">F1-3629</strain>
    </source>
</reference>
<comment type="similarity">
    <text evidence="1">Belongs to the peptidase M20A family.</text>
</comment>
<dbReference type="Proteomes" id="UP000771749">
    <property type="component" value="Unassembled WGS sequence"/>
</dbReference>